<evidence type="ECO:0000313" key="2">
    <source>
        <dbReference type="EMBL" id="AXC49177.1"/>
    </source>
</evidence>
<dbReference type="OrthoDB" id="361944at2"/>
<dbReference type="KEGG" id="pars:DRW48_05305"/>
<feature type="region of interest" description="Disordered" evidence="1">
    <location>
        <begin position="45"/>
        <end position="71"/>
    </location>
</feature>
<dbReference type="RefSeq" id="WP_114075496.1">
    <property type="nucleotide sequence ID" value="NZ_CP030918.1"/>
</dbReference>
<dbReference type="EMBL" id="CP030918">
    <property type="protein sequence ID" value="AXC49177.1"/>
    <property type="molecule type" value="Genomic_DNA"/>
</dbReference>
<sequence>MEQSSNRAETNLVLRAFMHARLSGLLRGGETMDYLFHREKEGLDGRKPGWGEAQKDFEDLGPDAARLLSDE</sequence>
<gene>
    <name evidence="2" type="ORF">DRW48_05305</name>
</gene>
<protein>
    <submittedName>
        <fullName evidence="2">Uncharacterized protein</fullName>
    </submittedName>
</protein>
<organism evidence="2 3">
    <name type="scientific">Paracoccus suum</name>
    <dbReference type="NCBI Taxonomy" id="2259340"/>
    <lineage>
        <taxon>Bacteria</taxon>
        <taxon>Pseudomonadati</taxon>
        <taxon>Pseudomonadota</taxon>
        <taxon>Alphaproteobacteria</taxon>
        <taxon>Rhodobacterales</taxon>
        <taxon>Paracoccaceae</taxon>
        <taxon>Paracoccus</taxon>
    </lineage>
</organism>
<reference evidence="3" key="1">
    <citation type="submission" date="2018-07" db="EMBL/GenBank/DDBJ databases">
        <title>Genome sequencing of Paracoccus sp. SC2-6.</title>
        <authorList>
            <person name="Heo J."/>
            <person name="Kim S.-J."/>
            <person name="Kwon S.-W."/>
        </authorList>
    </citation>
    <scope>NUCLEOTIDE SEQUENCE [LARGE SCALE GENOMIC DNA]</scope>
    <source>
        <strain evidence="3">SC2-6</strain>
    </source>
</reference>
<accession>A0A344PIH2</accession>
<name>A0A344PIH2_9RHOB</name>
<proteinExistence type="predicted"/>
<evidence type="ECO:0000256" key="1">
    <source>
        <dbReference type="SAM" id="MobiDB-lite"/>
    </source>
</evidence>
<dbReference type="Proteomes" id="UP000252023">
    <property type="component" value="Chromosome"/>
</dbReference>
<keyword evidence="3" id="KW-1185">Reference proteome</keyword>
<feature type="compositionally biased region" description="Basic and acidic residues" evidence="1">
    <location>
        <begin position="45"/>
        <end position="58"/>
    </location>
</feature>
<evidence type="ECO:0000313" key="3">
    <source>
        <dbReference type="Proteomes" id="UP000252023"/>
    </source>
</evidence>
<dbReference type="AlphaFoldDB" id="A0A344PIH2"/>